<accession>A0A6C0KP27</accession>
<organism evidence="1">
    <name type="scientific">viral metagenome</name>
    <dbReference type="NCBI Taxonomy" id="1070528"/>
    <lineage>
        <taxon>unclassified sequences</taxon>
        <taxon>metagenomes</taxon>
        <taxon>organismal metagenomes</taxon>
    </lineage>
</organism>
<sequence length="123" mass="14887">MYKSKKRHYNKRTKTSKIRKNNLGKGINKIELTLSKINFKDLKDQNKDQLYLVKKMDTDEDNSYRDIEEFIGTISSIENDTIKFQSYLFRQLYVADNSYTTWKKNVFINNWLFEDIVEIYSIY</sequence>
<evidence type="ECO:0000313" key="1">
    <source>
        <dbReference type="EMBL" id="QHU19023.1"/>
    </source>
</evidence>
<name>A0A6C0KP27_9ZZZZ</name>
<reference evidence="1" key="1">
    <citation type="journal article" date="2020" name="Nature">
        <title>Giant virus diversity and host interactions through global metagenomics.</title>
        <authorList>
            <person name="Schulz F."/>
            <person name="Roux S."/>
            <person name="Paez-Espino D."/>
            <person name="Jungbluth S."/>
            <person name="Walsh D.A."/>
            <person name="Denef V.J."/>
            <person name="McMahon K.D."/>
            <person name="Konstantinidis K.T."/>
            <person name="Eloe-Fadrosh E.A."/>
            <person name="Kyrpides N.C."/>
            <person name="Woyke T."/>
        </authorList>
    </citation>
    <scope>NUCLEOTIDE SEQUENCE</scope>
    <source>
        <strain evidence="1">GVMAG-S-3300013014-104</strain>
    </source>
</reference>
<dbReference type="AlphaFoldDB" id="A0A6C0KP27"/>
<dbReference type="EMBL" id="MN740943">
    <property type="protein sequence ID" value="QHU19023.1"/>
    <property type="molecule type" value="Genomic_DNA"/>
</dbReference>
<protein>
    <submittedName>
        <fullName evidence="1">Uncharacterized protein</fullName>
    </submittedName>
</protein>
<proteinExistence type="predicted"/>